<dbReference type="AlphaFoldDB" id="A0A1X7AHT9"/>
<keyword evidence="3" id="KW-1185">Reference proteome</keyword>
<sequence>MSTINISEIYETGVFKVLSVETREYASTKVSSTHFGGSNTPSISSSTTHHKTVDVWLEHLESGKEIKYEFSGYNLDMREGHLIFLAINTELKSIERIVNLNTDQVSYGDDNVNYAQGQGLALANNSSKNIVGGFMGLLAALTFASPYLGSFLLTMAVLYGLFTGWNTFTGTKIKDPRFGKSKLKLIALLPLSYLSTATIQDMPIASLILSTILFLAVLKINRDETRLAFQIQKEHSDALDEHIKAIVSKNKSNWLELAQKKSA</sequence>
<dbReference type="Proteomes" id="UP000196573">
    <property type="component" value="Unassembled WGS sequence"/>
</dbReference>
<reference evidence="2 3" key="1">
    <citation type="submission" date="2017-03" db="EMBL/GenBank/DDBJ databases">
        <authorList>
            <person name="Afonso C.L."/>
            <person name="Miller P.J."/>
            <person name="Scott M.A."/>
            <person name="Spackman E."/>
            <person name="Goraichik I."/>
            <person name="Dimitrov K.M."/>
            <person name="Suarez D.L."/>
            <person name="Swayne D.E."/>
        </authorList>
    </citation>
    <scope>NUCLEOTIDE SEQUENCE [LARGE SCALE GENOMIC DNA]</scope>
    <source>
        <strain evidence="2">SB41UT1</strain>
    </source>
</reference>
<evidence type="ECO:0000313" key="3">
    <source>
        <dbReference type="Proteomes" id="UP000196573"/>
    </source>
</evidence>
<dbReference type="EMBL" id="FWPT01000003">
    <property type="protein sequence ID" value="SMA42106.1"/>
    <property type="molecule type" value="Genomic_DNA"/>
</dbReference>
<gene>
    <name evidence="2" type="ORF">EHSB41UT_01388</name>
</gene>
<accession>A0A1X7AHT9</accession>
<proteinExistence type="predicted"/>
<evidence type="ECO:0000256" key="1">
    <source>
        <dbReference type="SAM" id="Phobius"/>
    </source>
</evidence>
<keyword evidence="1" id="KW-0472">Membrane</keyword>
<keyword evidence="1" id="KW-1133">Transmembrane helix</keyword>
<feature type="transmembrane region" description="Helical" evidence="1">
    <location>
        <begin position="205"/>
        <end position="221"/>
    </location>
</feature>
<name>A0A1X7AHT9_9GAMM</name>
<feature type="transmembrane region" description="Helical" evidence="1">
    <location>
        <begin position="134"/>
        <end position="162"/>
    </location>
</feature>
<dbReference type="RefSeq" id="WP_133060426.1">
    <property type="nucleotide sequence ID" value="NZ_CBCSCN010000009.1"/>
</dbReference>
<keyword evidence="1" id="KW-0812">Transmembrane</keyword>
<organism evidence="2 3">
    <name type="scientific">Parendozoicomonas haliclonae</name>
    <dbReference type="NCBI Taxonomy" id="1960125"/>
    <lineage>
        <taxon>Bacteria</taxon>
        <taxon>Pseudomonadati</taxon>
        <taxon>Pseudomonadota</taxon>
        <taxon>Gammaproteobacteria</taxon>
        <taxon>Oceanospirillales</taxon>
        <taxon>Endozoicomonadaceae</taxon>
        <taxon>Parendozoicomonas</taxon>
    </lineage>
</organism>
<evidence type="ECO:0000313" key="2">
    <source>
        <dbReference type="EMBL" id="SMA42106.1"/>
    </source>
</evidence>
<protein>
    <submittedName>
        <fullName evidence="2">Uncharacterized protein</fullName>
    </submittedName>
</protein>